<evidence type="ECO:0000256" key="1">
    <source>
        <dbReference type="ARBA" id="ARBA00005775"/>
    </source>
</evidence>
<feature type="compositionally biased region" description="Low complexity" evidence="6">
    <location>
        <begin position="324"/>
        <end position="338"/>
    </location>
</feature>
<dbReference type="SMART" id="SM00515">
    <property type="entry name" value="eIF5C"/>
    <property type="match status" value="1"/>
</dbReference>
<feature type="compositionally biased region" description="Polar residues" evidence="6">
    <location>
        <begin position="386"/>
        <end position="403"/>
    </location>
</feature>
<feature type="region of interest" description="Disordered" evidence="6">
    <location>
        <begin position="749"/>
        <end position="770"/>
    </location>
</feature>
<feature type="region of interest" description="Disordered" evidence="6">
    <location>
        <begin position="789"/>
        <end position="821"/>
    </location>
</feature>
<dbReference type="Pfam" id="PF02020">
    <property type="entry name" value="W2"/>
    <property type="match status" value="1"/>
</dbReference>
<feature type="compositionally biased region" description="Polar residues" evidence="6">
    <location>
        <begin position="937"/>
        <end position="946"/>
    </location>
</feature>
<dbReference type="SMART" id="SM00544">
    <property type="entry name" value="MA3"/>
    <property type="match status" value="1"/>
</dbReference>
<dbReference type="PROSITE" id="PS51366">
    <property type="entry name" value="MI"/>
    <property type="match status" value="1"/>
</dbReference>
<evidence type="ECO:0000256" key="4">
    <source>
        <dbReference type="ARBA" id="ARBA00022845"/>
    </source>
</evidence>
<feature type="compositionally biased region" description="Low complexity" evidence="6">
    <location>
        <begin position="161"/>
        <end position="173"/>
    </location>
</feature>
<dbReference type="CDD" id="cd11559">
    <property type="entry name" value="W2_eIF4G1_like"/>
    <property type="match status" value="1"/>
</dbReference>
<dbReference type="PANTHER" id="PTHR23253:SF78">
    <property type="entry name" value="EUKARYOTIC TRANSLATION INITIATION FACTOR 4G1, ISOFORM B-RELATED"/>
    <property type="match status" value="1"/>
</dbReference>
<dbReference type="GO" id="GO:0016281">
    <property type="term" value="C:eukaryotic translation initiation factor 4F complex"/>
    <property type="evidence" value="ECO:0007669"/>
    <property type="project" value="TreeGrafter"/>
</dbReference>
<dbReference type="GO" id="GO:0003743">
    <property type="term" value="F:translation initiation factor activity"/>
    <property type="evidence" value="ECO:0007669"/>
    <property type="project" value="UniProtKB-KW"/>
</dbReference>
<feature type="domain" description="MI" evidence="8">
    <location>
        <begin position="1471"/>
        <end position="1592"/>
    </location>
</feature>
<feature type="compositionally biased region" description="Basic and acidic residues" evidence="6">
    <location>
        <begin position="947"/>
        <end position="956"/>
    </location>
</feature>
<feature type="region of interest" description="Disordered" evidence="6">
    <location>
        <begin position="161"/>
        <end position="186"/>
    </location>
</feature>
<dbReference type="KEGG" id="gmw:113520047"/>
<dbReference type="SUPFAM" id="SSF48371">
    <property type="entry name" value="ARM repeat"/>
    <property type="match status" value="3"/>
</dbReference>
<feature type="region of interest" description="Disordered" evidence="6">
    <location>
        <begin position="1387"/>
        <end position="1443"/>
    </location>
</feature>
<keyword evidence="4" id="KW-0810">Translation regulation</keyword>
<evidence type="ECO:0000256" key="6">
    <source>
        <dbReference type="SAM" id="MobiDB-lite"/>
    </source>
</evidence>
<feature type="compositionally biased region" description="Polar residues" evidence="6">
    <location>
        <begin position="1282"/>
        <end position="1291"/>
    </location>
</feature>
<dbReference type="InterPro" id="IPR003890">
    <property type="entry name" value="MIF4G-like_typ-3"/>
</dbReference>
<dbReference type="GO" id="GO:0006417">
    <property type="term" value="P:regulation of translation"/>
    <property type="evidence" value="ECO:0007669"/>
    <property type="project" value="UniProtKB-KW"/>
</dbReference>
<dbReference type="InterPro" id="IPR016024">
    <property type="entry name" value="ARM-type_fold"/>
</dbReference>
<dbReference type="SMART" id="SM00543">
    <property type="entry name" value="MIF4G"/>
    <property type="match status" value="1"/>
</dbReference>
<feature type="compositionally biased region" description="Polar residues" evidence="6">
    <location>
        <begin position="1308"/>
        <end position="1319"/>
    </location>
</feature>
<feature type="compositionally biased region" description="Basic and acidic residues" evidence="6">
    <location>
        <begin position="1292"/>
        <end position="1307"/>
    </location>
</feature>
<keyword evidence="2" id="KW-0396">Initiation factor</keyword>
<evidence type="ECO:0000256" key="5">
    <source>
        <dbReference type="ARBA" id="ARBA00022917"/>
    </source>
</evidence>
<dbReference type="Pfam" id="PF02854">
    <property type="entry name" value="MIF4G"/>
    <property type="match status" value="1"/>
</dbReference>
<dbReference type="GeneID" id="113520047"/>
<evidence type="ECO:0000259" key="7">
    <source>
        <dbReference type="PROSITE" id="PS51363"/>
    </source>
</evidence>
<dbReference type="PROSITE" id="PS51363">
    <property type="entry name" value="W2"/>
    <property type="match status" value="1"/>
</dbReference>
<feature type="compositionally biased region" description="Polar residues" evidence="6">
    <location>
        <begin position="614"/>
        <end position="627"/>
    </location>
</feature>
<dbReference type="Proteomes" id="UP001652740">
    <property type="component" value="Unplaced"/>
</dbReference>
<dbReference type="GO" id="GO:0003729">
    <property type="term" value="F:mRNA binding"/>
    <property type="evidence" value="ECO:0007669"/>
    <property type="project" value="TreeGrafter"/>
</dbReference>
<evidence type="ECO:0000313" key="9">
    <source>
        <dbReference type="Proteomes" id="UP001652740"/>
    </source>
</evidence>
<evidence type="ECO:0000259" key="8">
    <source>
        <dbReference type="PROSITE" id="PS51366"/>
    </source>
</evidence>
<feature type="compositionally biased region" description="Low complexity" evidence="6">
    <location>
        <begin position="965"/>
        <end position="976"/>
    </location>
</feature>
<feature type="region of interest" description="Disordered" evidence="6">
    <location>
        <begin position="308"/>
        <end position="341"/>
    </location>
</feature>
<proteinExistence type="inferred from homology"/>
<feature type="region of interest" description="Disordered" evidence="6">
    <location>
        <begin position="1282"/>
        <end position="1319"/>
    </location>
</feature>
<dbReference type="InterPro" id="IPR003307">
    <property type="entry name" value="W2_domain"/>
</dbReference>
<reference evidence="10" key="1">
    <citation type="submission" date="2025-08" db="UniProtKB">
        <authorList>
            <consortium name="RefSeq"/>
        </authorList>
    </citation>
    <scope>IDENTIFICATION</scope>
    <source>
        <tissue evidence="10">Whole larvae</tissue>
    </source>
</reference>
<feature type="domain" description="W2" evidence="7">
    <location>
        <begin position="1661"/>
        <end position="1828"/>
    </location>
</feature>
<organism evidence="9 10">
    <name type="scientific">Galleria mellonella</name>
    <name type="common">Greater wax moth</name>
    <dbReference type="NCBI Taxonomy" id="7137"/>
    <lineage>
        <taxon>Eukaryota</taxon>
        <taxon>Metazoa</taxon>
        <taxon>Ecdysozoa</taxon>
        <taxon>Arthropoda</taxon>
        <taxon>Hexapoda</taxon>
        <taxon>Insecta</taxon>
        <taxon>Pterygota</taxon>
        <taxon>Neoptera</taxon>
        <taxon>Endopterygota</taxon>
        <taxon>Lepidoptera</taxon>
        <taxon>Glossata</taxon>
        <taxon>Ditrysia</taxon>
        <taxon>Pyraloidea</taxon>
        <taxon>Pyralidae</taxon>
        <taxon>Galleriinae</taxon>
        <taxon>Galleria</taxon>
    </lineage>
</organism>
<feature type="compositionally biased region" description="Polar residues" evidence="6">
    <location>
        <begin position="755"/>
        <end position="768"/>
    </location>
</feature>
<keyword evidence="3" id="KW-0597">Phosphoprotein</keyword>
<evidence type="ECO:0000256" key="3">
    <source>
        <dbReference type="ARBA" id="ARBA00022553"/>
    </source>
</evidence>
<feature type="compositionally biased region" description="Low complexity" evidence="6">
    <location>
        <begin position="1414"/>
        <end position="1443"/>
    </location>
</feature>
<evidence type="ECO:0000256" key="2">
    <source>
        <dbReference type="ARBA" id="ARBA00022540"/>
    </source>
</evidence>
<keyword evidence="5" id="KW-0648">Protein biosynthesis</keyword>
<dbReference type="InterPro" id="IPR003891">
    <property type="entry name" value="Initiation_fac_eIF4g_MI"/>
</dbReference>
<dbReference type="Pfam" id="PF02847">
    <property type="entry name" value="MA3"/>
    <property type="match status" value="1"/>
</dbReference>
<feature type="region of interest" description="Disordered" evidence="6">
    <location>
        <begin position="937"/>
        <end position="976"/>
    </location>
</feature>
<feature type="compositionally biased region" description="Polar residues" evidence="6">
    <location>
        <begin position="804"/>
        <end position="814"/>
    </location>
</feature>
<comment type="similarity">
    <text evidence="1">Belongs to the eukaryotic initiation factor 4G family.</text>
</comment>
<sequence>MPLIVSPLFWEWFNIWLIQFLKDLYHEIKMVALRGTNTSLNTLSHACVNHGNQTQQNAIDVAQSLQTSLNMPQSAVAQHINANQINLQPLNNVSLQFIPQNSNPSSLKHEQSSTRYSNSNCMLSSHHYRLLTQARPVDCFHSTGGAAAGYMQNAAGGAQTSGQAALRVQQTPQPSAPPAPQQDMSKTTMAGHSFVAPQNQTPQNRPQYNYQYRTAQHGTRPTSHQRQQQPFIAGATAPTTGPMMYNVHPIVFQPTHMGMQTYQPRSNSPGYFPYMHQYLGYSNPAASHTPPYYYPNPNGQPLQTANIQGNAPGGRTNPTTPLVGPQGTPATPAAQASSLPHPQAPTQFTQAMPGIRTTQMAPKRSHRVPIINPDTKQEIYVEENPSGDSSGRQTPQTDQQTHSAAEEFTRKVNEIINQPSAVECSNKLSKNNEIPITTTPSSQQVQSNITMTSINNNNLIKDIVLVNENKNLGLDVAIESNDTPVVSAISDSPVIVPKLQNNKQLQKNSDQSLVIDTSKNLIHNKQHKQNKSKPVVPQNEDLEKVSDVISDSQIVAMTVSNTPVITYTSAPVTSPESASPIVPPVIVPAPQPQRIRENRSRVKSEEKVKHVEPQETNDLPVSSKSNGPTTNVVISSVDSLQEVINSPTSQYNKTIAVDLNKKQTTPLLIPLDIETQAIEINVDKKNLSEPIETVPTATELLSASIEKVAKELPTAPETSESKEASSAIQAQAKLTQSIASCLRTNQPDSKMKDINLNNKSTDPDSANGNGLKIDITKEDINKNEKIVKNSKNSNKKSAKMANSDTNLIESNPYQNGKDETDKVNNAKHEKSLLSPKEDELVSKPIEVSETLVTPSVFVPKYKYSEDQWSPINKSGKKCYNIGLLKQIKDDPLSKNKPNVPLLETCNIIKTSTIPETIAFSPITRPINDSLFPPFAKSSTIGTTRSNTPRDAKKDSRNLSLGGKGSMKSSTSQNSNSGAKIIHVVTLSREEVKLNEVDSAWKPSRFRKETLTEDAYKTQELYKKFRGILNKLTPQKFDTLLEKVKTLEINNQTRLEGVIDLVFEKAIDEPNFSEAYAAMCNKLSMLKVPADKASTPDQCVNFRALIISKCQNQFVTKKVDDQVLKLEKEIAECNDATKKKELQLILEEEYRRARMRSVGNVRFIGELYKLKMLTSKIMLFCMNHLIGDKLEEEKLECLCKLLTTIGEQVENEVKELDNVFKKMQDIINDRKNNKISSRVRFMIQDVIELRRRKWVGRSVVDSQPKMMDQIQKEAEQQQRQIELLNSTPVSSFRSRDEGSRGKRGEGRRQNSNSFQMDNSNIWKSTNRYTVDTSKFKAATTTRNLSSIKLAPPGWNHGSATKTSIHTSSNPMINLTKNMYSVLENNQADPVSLKGSKDTPPSYHTKGASIERSTFNSRGDFNSGSGSRSGSMGGIRSNSGSRSVSAVLPTPSVVTEISAPVSAAVPQEPLSENKKKTVHAMIDLSLMNPDDNELVVEVQRFETQYHAAVVTEILNMALEKTPKETAMISKSLLHLINTNTISPRNFEVGLTETLLYAPDLYIDIPMLYEYLGKFIAPQIEKKHITILQIFKLSESIIASKQGHLLLKAIIRDLKESMGPTFAKSKWQESGLQLRQWMHEDQISTWLTVNNFEFLEGATKYSEESKKIFTPNEIQKKLIQLMNSDENCDCIKGWARDNLGKSSNEDWFMRILIQSICEHALFGPEGRDTPHFNQERMNKYAGLINEFGDSKDAREASCLFGIQQLIHRLEHPQGLTLQIFQYLHEQYIITVEGFIAWEESEMEPEGKGVMMKALTSFFTNIKEADEGDSCSED</sequence>
<dbReference type="PANTHER" id="PTHR23253">
    <property type="entry name" value="EUKARYOTIC TRANSLATION INITIATION FACTOR 4 GAMMA"/>
    <property type="match status" value="1"/>
</dbReference>
<name>A0A6J3C6J5_GALME</name>
<evidence type="ECO:0000313" key="10">
    <source>
        <dbReference type="RefSeq" id="XP_031767425.2"/>
    </source>
</evidence>
<accession>A0A6J3C6J5</accession>
<keyword evidence="9" id="KW-1185">Reference proteome</keyword>
<feature type="compositionally biased region" description="Basic and acidic residues" evidence="6">
    <location>
        <begin position="595"/>
        <end position="613"/>
    </location>
</feature>
<protein>
    <submittedName>
        <fullName evidence="10">Eukaryotic translation initiation factor 4 gamma 3-like isoform X1</fullName>
    </submittedName>
</protein>
<feature type="region of interest" description="Disordered" evidence="6">
    <location>
        <begin position="595"/>
        <end position="627"/>
    </location>
</feature>
<dbReference type="Gene3D" id="1.25.40.180">
    <property type="match status" value="3"/>
</dbReference>
<dbReference type="RefSeq" id="XP_031767425.2">
    <property type="nucleotide sequence ID" value="XM_031911565.2"/>
</dbReference>
<feature type="region of interest" description="Disordered" evidence="6">
    <location>
        <begin position="360"/>
        <end position="405"/>
    </location>
</feature>
<gene>
    <name evidence="10" type="primary">LOC113520047</name>
</gene>